<keyword evidence="4" id="KW-0479">Metal-binding</keyword>
<evidence type="ECO:0000313" key="10">
    <source>
        <dbReference type="Proteomes" id="UP000695026"/>
    </source>
</evidence>
<evidence type="ECO:0000256" key="6">
    <source>
        <dbReference type="ARBA" id="ARBA00022837"/>
    </source>
</evidence>
<protein>
    <submittedName>
        <fullName evidence="11 12">C-type lectin BpLec-like</fullName>
    </submittedName>
</protein>
<dbReference type="InterPro" id="IPR018378">
    <property type="entry name" value="C-type_lectin_CS"/>
</dbReference>
<evidence type="ECO:0000259" key="9">
    <source>
        <dbReference type="PROSITE" id="PS50041"/>
    </source>
</evidence>
<evidence type="ECO:0000256" key="8">
    <source>
        <dbReference type="SAM" id="SignalP"/>
    </source>
</evidence>
<dbReference type="PANTHER" id="PTHR22803">
    <property type="entry name" value="MANNOSE, PHOSPHOLIPASE, LECTIN RECEPTOR RELATED"/>
    <property type="match status" value="1"/>
</dbReference>
<keyword evidence="6" id="KW-0106">Calcium</keyword>
<reference evidence="11 12" key="1">
    <citation type="submission" date="2025-04" db="UniProtKB">
        <authorList>
            <consortium name="RefSeq"/>
        </authorList>
    </citation>
    <scope>IDENTIFICATION</scope>
    <source>
        <tissue evidence="11 12">Liver</tissue>
    </source>
</reference>
<evidence type="ECO:0000256" key="5">
    <source>
        <dbReference type="ARBA" id="ARBA00022734"/>
    </source>
</evidence>
<evidence type="ECO:0000256" key="3">
    <source>
        <dbReference type="ARBA" id="ARBA00022525"/>
    </source>
</evidence>
<dbReference type="GO" id="GO:0030246">
    <property type="term" value="F:carbohydrate binding"/>
    <property type="evidence" value="ECO:0007669"/>
    <property type="project" value="UniProtKB-KW"/>
</dbReference>
<comment type="subcellular location">
    <subcellularLocation>
        <location evidence="1">Secreted</location>
    </subcellularLocation>
</comment>
<dbReference type="InterPro" id="IPR001304">
    <property type="entry name" value="C-type_lectin-like"/>
</dbReference>
<dbReference type="KEGG" id="pbi:103065912"/>
<evidence type="ECO:0000256" key="7">
    <source>
        <dbReference type="ARBA" id="ARBA00023157"/>
    </source>
</evidence>
<keyword evidence="3" id="KW-0964">Secreted</keyword>
<dbReference type="OrthoDB" id="441660at2759"/>
<evidence type="ECO:0000313" key="11">
    <source>
        <dbReference type="RefSeq" id="XP_025028425.1"/>
    </source>
</evidence>
<dbReference type="PROSITE" id="PS50041">
    <property type="entry name" value="C_TYPE_LECTIN_2"/>
    <property type="match status" value="1"/>
</dbReference>
<gene>
    <name evidence="11 12" type="primary">LOC103065912</name>
</gene>
<dbReference type="GO" id="GO:0005576">
    <property type="term" value="C:extracellular region"/>
    <property type="evidence" value="ECO:0007669"/>
    <property type="project" value="UniProtKB-SubCell"/>
</dbReference>
<feature type="chain" id="PRO_5044698319" evidence="8">
    <location>
        <begin position="26"/>
        <end position="160"/>
    </location>
</feature>
<dbReference type="InterPro" id="IPR016187">
    <property type="entry name" value="CTDL_fold"/>
</dbReference>
<dbReference type="PROSITE" id="PS00615">
    <property type="entry name" value="C_TYPE_LECTIN_1"/>
    <property type="match status" value="1"/>
</dbReference>
<dbReference type="SMART" id="SM00034">
    <property type="entry name" value="CLECT"/>
    <property type="match status" value="1"/>
</dbReference>
<dbReference type="Proteomes" id="UP000695026">
    <property type="component" value="Unplaced"/>
</dbReference>
<accession>A0A9F5IUU9</accession>
<dbReference type="PRINTS" id="PR01504">
    <property type="entry name" value="PNCREATITSAP"/>
</dbReference>
<evidence type="ECO:0000256" key="1">
    <source>
        <dbReference type="ARBA" id="ARBA00004613"/>
    </source>
</evidence>
<dbReference type="Pfam" id="PF00059">
    <property type="entry name" value="Lectin_C"/>
    <property type="match status" value="1"/>
</dbReference>
<dbReference type="RefSeq" id="XP_025028426.1">
    <property type="nucleotide sequence ID" value="XM_025172658.1"/>
</dbReference>
<dbReference type="RefSeq" id="XP_025028425.1">
    <property type="nucleotide sequence ID" value="XM_025172657.1"/>
</dbReference>
<feature type="domain" description="C-type lectin" evidence="9">
    <location>
        <begin position="35"/>
        <end position="157"/>
    </location>
</feature>
<feature type="signal peptide" evidence="8">
    <location>
        <begin position="1"/>
        <end position="25"/>
    </location>
</feature>
<keyword evidence="5" id="KW-0430">Lectin</keyword>
<evidence type="ECO:0000313" key="12">
    <source>
        <dbReference type="RefSeq" id="XP_025028426.1"/>
    </source>
</evidence>
<dbReference type="SUPFAM" id="SSF56436">
    <property type="entry name" value="C-type lectin-like"/>
    <property type="match status" value="1"/>
</dbReference>
<comment type="similarity">
    <text evidence="2">Belongs to the true venom lectin family.</text>
</comment>
<sequence length="160" mass="18611">MGLSTYLCLCCLGILVTNPFLGAKAESCPRQWLQKQGNCYGYFDRKLNWEDAEVECQAYGRGCHLASVLSKGETMLMSTHIKDQQKVLSDVWIGLNDISGKRRWRWADESTYNYNAWMPRQPDNIKNIEHCVELKYSSGFKMWNDVRCDKLNAYICKYEL</sequence>
<dbReference type="GeneID" id="103065912"/>
<evidence type="ECO:0000256" key="4">
    <source>
        <dbReference type="ARBA" id="ARBA00022723"/>
    </source>
</evidence>
<keyword evidence="7" id="KW-1015">Disulfide bond</keyword>
<dbReference type="InterPro" id="IPR016186">
    <property type="entry name" value="C-type_lectin-like/link_sf"/>
</dbReference>
<keyword evidence="8" id="KW-0732">Signal</keyword>
<proteinExistence type="inferred from homology"/>
<keyword evidence="10" id="KW-1185">Reference proteome</keyword>
<dbReference type="Gene3D" id="3.10.100.10">
    <property type="entry name" value="Mannose-Binding Protein A, subunit A"/>
    <property type="match status" value="1"/>
</dbReference>
<evidence type="ECO:0000256" key="2">
    <source>
        <dbReference type="ARBA" id="ARBA00006250"/>
    </source>
</evidence>
<dbReference type="OMA" id="NDANCKT"/>
<dbReference type="GO" id="GO:0046872">
    <property type="term" value="F:metal ion binding"/>
    <property type="evidence" value="ECO:0007669"/>
    <property type="project" value="UniProtKB-KW"/>
</dbReference>
<dbReference type="InterPro" id="IPR050111">
    <property type="entry name" value="C-type_lectin/snaclec_domain"/>
</dbReference>
<dbReference type="AlphaFoldDB" id="A0A9F5IUU9"/>
<organism evidence="10 11">
    <name type="scientific">Python bivittatus</name>
    <name type="common">Burmese python</name>
    <name type="synonym">Python molurus bivittatus</name>
    <dbReference type="NCBI Taxonomy" id="176946"/>
    <lineage>
        <taxon>Eukaryota</taxon>
        <taxon>Metazoa</taxon>
        <taxon>Chordata</taxon>
        <taxon>Craniata</taxon>
        <taxon>Vertebrata</taxon>
        <taxon>Euteleostomi</taxon>
        <taxon>Lepidosauria</taxon>
        <taxon>Squamata</taxon>
        <taxon>Bifurcata</taxon>
        <taxon>Unidentata</taxon>
        <taxon>Episquamata</taxon>
        <taxon>Toxicofera</taxon>
        <taxon>Serpentes</taxon>
        <taxon>Henophidia</taxon>
        <taxon>Pythonidae</taxon>
        <taxon>Python</taxon>
    </lineage>
</organism>
<name>A0A9F5IUU9_PYTBI</name>
<dbReference type="FunFam" id="3.10.100.10:FF:000015">
    <property type="entry name" value="C-type lectin Cal"/>
    <property type="match status" value="1"/>
</dbReference>